<evidence type="ECO:0000313" key="1">
    <source>
        <dbReference type="EMBL" id="STZ27893.1"/>
    </source>
</evidence>
<keyword evidence="2" id="KW-1185">Reference proteome</keyword>
<dbReference type="RefSeq" id="WP_236594133.1">
    <property type="nucleotide sequence ID" value="NZ_CP068107.1"/>
</dbReference>
<dbReference type="Proteomes" id="UP000255024">
    <property type="component" value="Unassembled WGS sequence"/>
</dbReference>
<sequence>MYKTTEQKIYLYEEYKKQLGTVGALVIWEENEVKFVVTSFDTTAFSTAPTVRTENGKQYLVYKSNVNKVTASSYLNIIIVKI</sequence>
<reference evidence="1 2" key="1">
    <citation type="submission" date="2018-06" db="EMBL/GenBank/DDBJ databases">
        <authorList>
            <consortium name="Pathogen Informatics"/>
            <person name="Doyle S."/>
        </authorList>
    </citation>
    <scope>NUCLEOTIDE SEQUENCE [LARGE SCALE GENOMIC DNA]</scope>
    <source>
        <strain evidence="1 2">NCTC11179</strain>
    </source>
</reference>
<accession>A0A378RLH1</accession>
<protein>
    <submittedName>
        <fullName evidence="1">Uncharacterized protein</fullName>
    </submittedName>
</protein>
<evidence type="ECO:0000313" key="2">
    <source>
        <dbReference type="Proteomes" id="UP000255024"/>
    </source>
</evidence>
<dbReference type="AlphaFoldDB" id="A0A378RLH1"/>
<proteinExistence type="predicted"/>
<gene>
    <name evidence="1" type="ORF">NCTC11179_01431</name>
</gene>
<organism evidence="1 2">
    <name type="scientific">Myroides odoratus</name>
    <name type="common">Flavobacterium odoratum</name>
    <dbReference type="NCBI Taxonomy" id="256"/>
    <lineage>
        <taxon>Bacteria</taxon>
        <taxon>Pseudomonadati</taxon>
        <taxon>Bacteroidota</taxon>
        <taxon>Flavobacteriia</taxon>
        <taxon>Flavobacteriales</taxon>
        <taxon>Flavobacteriaceae</taxon>
        <taxon>Myroides</taxon>
    </lineage>
</organism>
<name>A0A378RLH1_MYROD</name>
<dbReference type="EMBL" id="UGQL01000001">
    <property type="protein sequence ID" value="STZ27893.1"/>
    <property type="molecule type" value="Genomic_DNA"/>
</dbReference>